<dbReference type="PANTHER" id="PTHR11017:SF292">
    <property type="entry name" value="AAA+ ATPASE DOMAIN-CONTAINING PROTEIN"/>
    <property type="match status" value="1"/>
</dbReference>
<reference evidence="6" key="1">
    <citation type="submission" date="2025-08" db="UniProtKB">
        <authorList>
            <consortium name="RefSeq"/>
        </authorList>
    </citation>
    <scope>IDENTIFICATION</scope>
    <source>
        <tissue evidence="6">Leaf</tissue>
    </source>
</reference>
<evidence type="ECO:0000259" key="4">
    <source>
        <dbReference type="PROSITE" id="PS50104"/>
    </source>
</evidence>
<dbReference type="SMART" id="SM00255">
    <property type="entry name" value="TIR"/>
    <property type="match status" value="1"/>
</dbReference>
<dbReference type="InterPro" id="IPR042197">
    <property type="entry name" value="Apaf_helical"/>
</dbReference>
<feature type="domain" description="TIR" evidence="4">
    <location>
        <begin position="15"/>
        <end position="181"/>
    </location>
</feature>
<dbReference type="InterPro" id="IPR027417">
    <property type="entry name" value="P-loop_NTPase"/>
</dbReference>
<dbReference type="Gene3D" id="3.40.50.300">
    <property type="entry name" value="P-loop containing nucleotide triphosphate hydrolases"/>
    <property type="match status" value="1"/>
</dbReference>
<dbReference type="SUPFAM" id="SSF52200">
    <property type="entry name" value="Toll/Interleukin receptor TIR domain"/>
    <property type="match status" value="1"/>
</dbReference>
<dbReference type="GeneID" id="115727572"/>
<accession>A0ABM3H8K8</accession>
<evidence type="ECO:0000256" key="3">
    <source>
        <dbReference type="ARBA" id="ARBA00022821"/>
    </source>
</evidence>
<dbReference type="PRINTS" id="PR00364">
    <property type="entry name" value="DISEASERSIST"/>
</dbReference>
<dbReference type="Gene3D" id="1.10.8.430">
    <property type="entry name" value="Helical domain of apoptotic protease-activating factors"/>
    <property type="match status" value="1"/>
</dbReference>
<protein>
    <submittedName>
        <fullName evidence="6">TMV resistance protein N-like isoform X1</fullName>
    </submittedName>
</protein>
<proteinExistence type="predicted"/>
<sequence length="560" mass="63628">MASSSSSSSSSNLKRNCHVFLSFRGTDVRNNFLGHLYAALDQKGVHTFMDSEELRIGEQISPALMEAIKGSRVAIIVFSKNYAASRWCLEELARIMECKEQRDLKVFPVFYKVEPREVRTPRKSYRKAMATHESKFGKDSQEVKRWEKALRDAGSLSGLEFHEGDEAELIKRIIKELSIHLERTPLHVAKYPVGIDSRVQQVISLLENETGDDDVLMVGLWGPGGIGKTTIAKALYNYIEKDFQGTCFLERVRETSNESNGLVSLQEKLLSQILSHRNLAVYNVDGGITLIRERLCCKKILPVLDDVDRLAQPDALAGGGHWFGQGSRIIVTSRDKHLLTSHGITCVHEAKTLSDDEARDLFCRHAFLDRKKIEIRRDLIDRAVHYANGLPLALQVFGSFLCGRKEPAWESALRNLSKSPDHTINSVLKTSFYGLDDKAREIFLDISCFFKGKRIEYIKEVLDNCGFESTIGIEVLIERSLITNENGYLQMHDLIQLMGKDIVIQECRNDPGQRSRLWLFEDVSDILCGDTVKFVYVNVATYHFSYYTNLKISMEIFCDH</sequence>
<dbReference type="SUPFAM" id="SSF46785">
    <property type="entry name" value="Winged helix' DNA-binding domain"/>
    <property type="match status" value="1"/>
</dbReference>
<keyword evidence="3" id="KW-0611">Plant defense</keyword>
<dbReference type="InterPro" id="IPR036390">
    <property type="entry name" value="WH_DNA-bd_sf"/>
</dbReference>
<dbReference type="InterPro" id="IPR044974">
    <property type="entry name" value="Disease_R_plants"/>
</dbReference>
<dbReference type="Proteomes" id="UP000827889">
    <property type="component" value="Chromosome 4"/>
</dbReference>
<keyword evidence="2" id="KW-0677">Repeat</keyword>
<evidence type="ECO:0000313" key="5">
    <source>
        <dbReference type="Proteomes" id="UP000827889"/>
    </source>
</evidence>
<dbReference type="InterPro" id="IPR035897">
    <property type="entry name" value="Toll_tir_struct_dom_sf"/>
</dbReference>
<evidence type="ECO:0000256" key="2">
    <source>
        <dbReference type="ARBA" id="ARBA00022737"/>
    </source>
</evidence>
<dbReference type="Gene3D" id="3.40.50.10140">
    <property type="entry name" value="Toll/interleukin-1 receptor homology (TIR) domain"/>
    <property type="match status" value="1"/>
</dbReference>
<dbReference type="PROSITE" id="PS50104">
    <property type="entry name" value="TIR"/>
    <property type="match status" value="1"/>
</dbReference>
<keyword evidence="1" id="KW-0433">Leucine-rich repeat</keyword>
<dbReference type="InterPro" id="IPR058192">
    <property type="entry name" value="WHD_ROQ1-like"/>
</dbReference>
<dbReference type="Pfam" id="PF23282">
    <property type="entry name" value="WHD_ROQ1"/>
    <property type="match status" value="1"/>
</dbReference>
<evidence type="ECO:0000256" key="1">
    <source>
        <dbReference type="ARBA" id="ARBA00022614"/>
    </source>
</evidence>
<dbReference type="SUPFAM" id="SSF52540">
    <property type="entry name" value="P-loop containing nucleoside triphosphate hydrolases"/>
    <property type="match status" value="1"/>
</dbReference>
<dbReference type="InterPro" id="IPR002182">
    <property type="entry name" value="NB-ARC"/>
</dbReference>
<dbReference type="PANTHER" id="PTHR11017">
    <property type="entry name" value="LEUCINE-RICH REPEAT-CONTAINING PROTEIN"/>
    <property type="match status" value="1"/>
</dbReference>
<dbReference type="InterPro" id="IPR000157">
    <property type="entry name" value="TIR_dom"/>
</dbReference>
<organism evidence="5 6">
    <name type="scientific">Rhodamnia argentea</name>
    <dbReference type="NCBI Taxonomy" id="178133"/>
    <lineage>
        <taxon>Eukaryota</taxon>
        <taxon>Viridiplantae</taxon>
        <taxon>Streptophyta</taxon>
        <taxon>Embryophyta</taxon>
        <taxon>Tracheophyta</taxon>
        <taxon>Spermatophyta</taxon>
        <taxon>Magnoliopsida</taxon>
        <taxon>eudicotyledons</taxon>
        <taxon>Gunneridae</taxon>
        <taxon>Pentapetalae</taxon>
        <taxon>rosids</taxon>
        <taxon>malvids</taxon>
        <taxon>Myrtales</taxon>
        <taxon>Myrtaceae</taxon>
        <taxon>Myrtoideae</taxon>
        <taxon>Myrteae</taxon>
        <taxon>Australasian group</taxon>
        <taxon>Rhodamnia</taxon>
    </lineage>
</organism>
<keyword evidence="5" id="KW-1185">Reference proteome</keyword>
<dbReference type="RefSeq" id="XP_048132935.1">
    <property type="nucleotide sequence ID" value="XM_048276978.1"/>
</dbReference>
<dbReference type="Pfam" id="PF01582">
    <property type="entry name" value="TIR"/>
    <property type="match status" value="1"/>
</dbReference>
<dbReference type="Pfam" id="PF00931">
    <property type="entry name" value="NB-ARC"/>
    <property type="match status" value="1"/>
</dbReference>
<name>A0ABM3H8K8_9MYRT</name>
<evidence type="ECO:0000313" key="6">
    <source>
        <dbReference type="RefSeq" id="XP_048132935.1"/>
    </source>
</evidence>
<gene>
    <name evidence="6" type="primary">LOC115727572</name>
</gene>